<dbReference type="EMBL" id="AP019377">
    <property type="protein sequence ID" value="BBH95661.1"/>
    <property type="molecule type" value="Genomic_DNA"/>
</dbReference>
<dbReference type="SMART" id="SM00881">
    <property type="entry name" value="CoA_binding"/>
    <property type="match status" value="1"/>
</dbReference>
<dbReference type="InterPro" id="IPR032875">
    <property type="entry name" value="Succ_CoA_lig_flav_dom"/>
</dbReference>
<dbReference type="PANTHER" id="PTHR42793">
    <property type="entry name" value="COA BINDING DOMAIN CONTAINING PROTEIN"/>
    <property type="match status" value="1"/>
</dbReference>
<dbReference type="GO" id="GO:0046872">
    <property type="term" value="F:metal ion binding"/>
    <property type="evidence" value="ECO:0007669"/>
    <property type="project" value="InterPro"/>
</dbReference>
<name>A0A455T888_9CHLR</name>
<accession>A0A455T888</accession>
<evidence type="ECO:0000256" key="1">
    <source>
        <dbReference type="ARBA" id="ARBA00060888"/>
    </source>
</evidence>
<dbReference type="AlphaFoldDB" id="A0A455T888"/>
<protein>
    <submittedName>
        <fullName evidence="4">Pimeloyl-CoA synthetase</fullName>
    </submittedName>
</protein>
<proteinExistence type="inferred from homology"/>
<dbReference type="InterPro" id="IPR003781">
    <property type="entry name" value="CoA-bd"/>
</dbReference>
<feature type="domain" description="ATP-grasp" evidence="3">
    <location>
        <begin position="511"/>
        <end position="547"/>
    </location>
</feature>
<dbReference type="Pfam" id="PF13380">
    <property type="entry name" value="CoA_binding_2"/>
    <property type="match status" value="1"/>
</dbReference>
<dbReference type="PROSITE" id="PS50975">
    <property type="entry name" value="ATP_GRASP"/>
    <property type="match status" value="1"/>
</dbReference>
<dbReference type="InterPro" id="IPR013815">
    <property type="entry name" value="ATP_grasp_subdomain_1"/>
</dbReference>
<dbReference type="SUPFAM" id="SSF52210">
    <property type="entry name" value="Succinyl-CoA synthetase domains"/>
    <property type="match status" value="2"/>
</dbReference>
<dbReference type="Gene3D" id="3.40.50.261">
    <property type="entry name" value="Succinyl-CoA synthetase domains"/>
    <property type="match status" value="2"/>
</dbReference>
<evidence type="ECO:0000313" key="4">
    <source>
        <dbReference type="EMBL" id="BBH95661.1"/>
    </source>
</evidence>
<reference evidence="4" key="1">
    <citation type="submission" date="2018-12" db="EMBL/GenBank/DDBJ databases">
        <title>Novel natural products biosynthetic potential of the class Ktedonobacteria.</title>
        <authorList>
            <person name="Zheng Y."/>
            <person name="Saitou A."/>
            <person name="Wang C.M."/>
            <person name="Toyoda A."/>
            <person name="Minakuchi Y."/>
            <person name="Sekiguchi Y."/>
            <person name="Ueda K."/>
            <person name="Takano H."/>
            <person name="Sakai Y."/>
            <person name="Yokota A."/>
            <person name="Yabe S."/>
        </authorList>
    </citation>
    <scope>NUCLEOTIDE SEQUENCE</scope>
    <source>
        <strain evidence="4">A3-2</strain>
    </source>
</reference>
<dbReference type="SUPFAM" id="SSF56059">
    <property type="entry name" value="Glutathione synthetase ATP-binding domain-like"/>
    <property type="match status" value="1"/>
</dbReference>
<dbReference type="Pfam" id="PF13607">
    <property type="entry name" value="Succ_CoA_lig"/>
    <property type="match status" value="1"/>
</dbReference>
<dbReference type="Gene3D" id="3.40.50.720">
    <property type="entry name" value="NAD(P)-binding Rossmann-like Domain"/>
    <property type="match status" value="1"/>
</dbReference>
<dbReference type="InterPro" id="IPR011761">
    <property type="entry name" value="ATP-grasp"/>
</dbReference>
<organism evidence="4">
    <name type="scientific">Thermogemmatispora argillosa</name>
    <dbReference type="NCBI Taxonomy" id="2045280"/>
    <lineage>
        <taxon>Bacteria</taxon>
        <taxon>Bacillati</taxon>
        <taxon>Chloroflexota</taxon>
        <taxon>Ktedonobacteria</taxon>
        <taxon>Thermogemmatisporales</taxon>
        <taxon>Thermogemmatisporaceae</taxon>
        <taxon>Thermogemmatispora</taxon>
    </lineage>
</organism>
<dbReference type="PANTHER" id="PTHR42793:SF1">
    <property type="entry name" value="PEPTIDYL-LYSINE N-ACETYLTRANSFERASE PATZ"/>
    <property type="match status" value="1"/>
</dbReference>
<dbReference type="InterPro" id="IPR036291">
    <property type="entry name" value="NAD(P)-bd_dom_sf"/>
</dbReference>
<evidence type="ECO:0000256" key="2">
    <source>
        <dbReference type="PROSITE-ProRule" id="PRU00409"/>
    </source>
</evidence>
<dbReference type="SUPFAM" id="SSF51735">
    <property type="entry name" value="NAD(P)-binding Rossmann-fold domains"/>
    <property type="match status" value="1"/>
</dbReference>
<comment type="similarity">
    <text evidence="1">In the N-terminal section; belongs to the acetate CoA ligase alpha subunit family.</text>
</comment>
<dbReference type="GO" id="GO:0005524">
    <property type="term" value="F:ATP binding"/>
    <property type="evidence" value="ECO:0007669"/>
    <property type="project" value="UniProtKB-UniRule"/>
</dbReference>
<dbReference type="Pfam" id="PF13549">
    <property type="entry name" value="ATP-grasp_5"/>
    <property type="match status" value="1"/>
</dbReference>
<gene>
    <name evidence="4" type="ORF">KTA_38600</name>
</gene>
<dbReference type="Gene3D" id="3.30.470.20">
    <property type="entry name" value="ATP-grasp fold, B domain"/>
    <property type="match status" value="1"/>
</dbReference>
<evidence type="ECO:0000259" key="3">
    <source>
        <dbReference type="PROSITE" id="PS50975"/>
    </source>
</evidence>
<keyword evidence="2" id="KW-0547">Nucleotide-binding</keyword>
<sequence length="734" mass="78696">MKQEKPIAAERLRAFFHPRSIAVVGASDASRWSTYLVQNLKASNLAGPLYLINPRRSQVHGQATLPRLSDLPEPVDLAFVMVPTAQVLPVVAEGATRGIRHFVILTAGFRETGPEGAAQERELLTFAQAHDLLILGPNGNGFINATAGITPYGLPINFPLRSGPVAVILQSGALASAVLAFAQAHAIGLSLLVSLGNEGMISVCDVLEYLLNDARTRAVALFLESIRQPEALRRLAARALAQRCALVVLKVGRSEAGSRSAAAHTGALVGNAAVNEAALRQLGLISVSSLEDLLTTAALAAYYGPLPGRRLGAVTPSGGACDLIADRAQEEGLLLPAWSGETCERLRAVLPPFATPHNPLDVTGYVVVDGTLQQRALAIVREDPQLDFVLNVVSIDGLRRPTPESQQALLSQYEHLAELVHTSARPIVLVSNTCVDLPAAMLPVVERTGLHIMAGLEHGLRALGRLLWWSEQLGQPQQPDQEEAAPTPALTLDRAGLPASLEGRWSEVRTRPLLERAGIPVVPAQLVHSPAEALTAAHHYGFPVALKLQSPAVLHKSDIGGVALNLRNDEEVASAFQRLLTVARQHVPESAFEGMLVSPMRQSGCELLVSVFADQVWGLTLTVGLGGLWAEVLHDLALRPLPLTRREILAMLAELRGFPLLRGLRHQPSVNLERLSAVIYQITLLAQALAPYLEILEINPLLANGDQVEVLDALIIWRSAPHKGERSLTSPIPG</sequence>
<keyword evidence="2" id="KW-0067">ATP-binding</keyword>
<dbReference type="Gene3D" id="3.30.1490.20">
    <property type="entry name" value="ATP-grasp fold, A domain"/>
    <property type="match status" value="1"/>
</dbReference>
<dbReference type="FunFam" id="3.30.1490.20:FF:000020">
    <property type="entry name" value="Protein lysine acetyltransferase"/>
    <property type="match status" value="1"/>
</dbReference>
<dbReference type="InterPro" id="IPR016102">
    <property type="entry name" value="Succinyl-CoA_synth-like"/>
</dbReference>